<keyword evidence="13" id="KW-1133">Transmembrane helix</keyword>
<dbReference type="Pfam" id="PF00672">
    <property type="entry name" value="HAMP"/>
    <property type="match status" value="1"/>
</dbReference>
<evidence type="ECO:0000259" key="15">
    <source>
        <dbReference type="PROSITE" id="PS50110"/>
    </source>
</evidence>
<dbReference type="GO" id="GO:0005524">
    <property type="term" value="F:ATP binding"/>
    <property type="evidence" value="ECO:0007669"/>
    <property type="project" value="UniProtKB-KW"/>
</dbReference>
<comment type="subcellular location">
    <subcellularLocation>
        <location evidence="2">Membrane</location>
    </subcellularLocation>
</comment>
<dbReference type="EMBL" id="CP001896">
    <property type="protein sequence ID" value="ADC61383.1"/>
    <property type="molecule type" value="Genomic_DNA"/>
</dbReference>
<feature type="domain" description="HAMP" evidence="16">
    <location>
        <begin position="201"/>
        <end position="254"/>
    </location>
</feature>
<keyword evidence="13" id="KW-0472">Membrane</keyword>
<keyword evidence="9" id="KW-0902">Two-component regulatory system</keyword>
<dbReference type="KEGG" id="alv:Alvin_0424"/>
<keyword evidence="4 12" id="KW-0597">Phosphoprotein</keyword>
<dbReference type="GO" id="GO:0000155">
    <property type="term" value="F:phosphorelay sensor kinase activity"/>
    <property type="evidence" value="ECO:0007669"/>
    <property type="project" value="InterPro"/>
</dbReference>
<evidence type="ECO:0000256" key="13">
    <source>
        <dbReference type="SAM" id="Phobius"/>
    </source>
</evidence>
<dbReference type="InterPro" id="IPR003594">
    <property type="entry name" value="HATPase_dom"/>
</dbReference>
<keyword evidence="6" id="KW-0547">Nucleotide-binding</keyword>
<dbReference type="InterPro" id="IPR011006">
    <property type="entry name" value="CheY-like_superfamily"/>
</dbReference>
<evidence type="ECO:0000256" key="5">
    <source>
        <dbReference type="ARBA" id="ARBA00022679"/>
    </source>
</evidence>
<dbReference type="PANTHER" id="PTHR45339:SF1">
    <property type="entry name" value="HYBRID SIGNAL TRANSDUCTION HISTIDINE KINASE J"/>
    <property type="match status" value="1"/>
</dbReference>
<feature type="domain" description="Response regulatory" evidence="15">
    <location>
        <begin position="651"/>
        <end position="769"/>
    </location>
</feature>
<evidence type="ECO:0000256" key="12">
    <source>
        <dbReference type="PROSITE-ProRule" id="PRU00169"/>
    </source>
</evidence>
<evidence type="ECO:0000256" key="2">
    <source>
        <dbReference type="ARBA" id="ARBA00004370"/>
    </source>
</evidence>
<dbReference type="HOGENOM" id="CLU_000445_104_15_6"/>
<name>D3RN99_ALLVD</name>
<dbReference type="SUPFAM" id="SSF55874">
    <property type="entry name" value="ATPase domain of HSP90 chaperone/DNA topoisomerase II/histidine kinase"/>
    <property type="match status" value="1"/>
</dbReference>
<sequence length="778" mass="85956">MMTRFSRLSMRDKVIAVVMLVSALVLLVLALLVVIADIIERRGALVERVGALTRVASISTSAALAFQDAPGAEEILAALGTEAEIIGIEIRDLDRVSFARYRSPHPHHRTLQKRIEISEQREREAGDAPWPSDTQPNARFQRGYLDVHMTVQIDGRPLGYMDLQYDTTDLTRRIWLQVWLALVVFAGGLGLAFLLASRLHRLISEPIARVAVAMERITLDEDYGVRLGSIGTDELATLTRAFDAMLERIEQRDAELREARDAAERANRAKSHFLANMSHEIRTPMNGIIGMTELLQETDLNAAQRDCTRVIQDSAAALMRIINDILDMSRIEAGRLELERLDFDPRESIERTLEPLREIAQRKGLEFAIELDPELPARLRGDPGRLRQILTNLVSNAIKFTEQGRVSVTLDCLERTDDWVRFVIAVRDTGIGLSTEECSRLFERFSQADVSTRRRYGGTGLGLAISRQLVELMGGGIDVESKPGLGSVFRVELVLESSESPPAVDRRLAGLQTLVLVQEPSLAAQLGGMLEDLGMSVEHQTSLAAAIESALTRAARGQTFDVLLLEHEQLPAPTSPAGSLLHEMSARALAVLRLRARGGAAGDDPVWGRLPEIGLPPTHVELQNGLSAIIRSRGAGGHGEGAKQRPSLGLRVLVAEDNPANQRVIEWMLTALDCEVELHPNGRSLLESFTARPADLVLMDCQMPVMDGYETTRRLRKLESALGRRVPIIAVTAQAMAGDRERVIAAGMDDHLSKPFTLEALATLLTRWKTERTWISSE</sequence>
<dbReference type="FunFam" id="1.10.287.130:FF:000002">
    <property type="entry name" value="Two-component osmosensing histidine kinase"/>
    <property type="match status" value="1"/>
</dbReference>
<dbReference type="InterPro" id="IPR036097">
    <property type="entry name" value="HisK_dim/P_sf"/>
</dbReference>
<dbReference type="FunFam" id="3.30.565.10:FF:000010">
    <property type="entry name" value="Sensor histidine kinase RcsC"/>
    <property type="match status" value="1"/>
</dbReference>
<keyword evidence="7 17" id="KW-0418">Kinase</keyword>
<dbReference type="Gene3D" id="3.30.565.10">
    <property type="entry name" value="Histidine kinase-like ATPase, C-terminal domain"/>
    <property type="match status" value="1"/>
</dbReference>
<dbReference type="InterPro" id="IPR001789">
    <property type="entry name" value="Sig_transdc_resp-reg_receiver"/>
</dbReference>
<dbReference type="RefSeq" id="WP_012969659.1">
    <property type="nucleotide sequence ID" value="NC_013851.1"/>
</dbReference>
<dbReference type="PROSITE" id="PS50885">
    <property type="entry name" value="HAMP"/>
    <property type="match status" value="1"/>
</dbReference>
<evidence type="ECO:0000313" key="18">
    <source>
        <dbReference type="Proteomes" id="UP000001441"/>
    </source>
</evidence>
<evidence type="ECO:0000256" key="1">
    <source>
        <dbReference type="ARBA" id="ARBA00000085"/>
    </source>
</evidence>
<dbReference type="PANTHER" id="PTHR45339">
    <property type="entry name" value="HYBRID SIGNAL TRANSDUCTION HISTIDINE KINASE J"/>
    <property type="match status" value="1"/>
</dbReference>
<dbReference type="Gene3D" id="1.10.287.130">
    <property type="match status" value="1"/>
</dbReference>
<dbReference type="InterPro" id="IPR036890">
    <property type="entry name" value="HATPase_C_sf"/>
</dbReference>
<evidence type="ECO:0000256" key="6">
    <source>
        <dbReference type="ARBA" id="ARBA00022741"/>
    </source>
</evidence>
<reference evidence="17 18" key="1">
    <citation type="journal article" date="2011" name="Stand. Genomic Sci.">
        <title>Complete genome sequence of Allochromatium vinosum DSM 180(T).</title>
        <authorList>
            <person name="Weissgerber T."/>
            <person name="Zigann R."/>
            <person name="Bruce D."/>
            <person name="Chang Y.J."/>
            <person name="Detter J.C."/>
            <person name="Han C."/>
            <person name="Hauser L."/>
            <person name="Jeffries C.D."/>
            <person name="Land M."/>
            <person name="Munk A.C."/>
            <person name="Tapia R."/>
            <person name="Dahl C."/>
        </authorList>
    </citation>
    <scope>NUCLEOTIDE SEQUENCE [LARGE SCALE GENOMIC DNA]</scope>
    <source>
        <strain evidence="18">ATCC 17899 / DSM 180 / NBRC 103801 / NCIMB 10441 / D</strain>
    </source>
</reference>
<evidence type="ECO:0000256" key="11">
    <source>
        <dbReference type="ARBA" id="ARBA00068150"/>
    </source>
</evidence>
<comment type="subunit">
    <text evidence="10">At low DSF concentrations, interacts with RpfF.</text>
</comment>
<proteinExistence type="predicted"/>
<keyword evidence="18" id="KW-1185">Reference proteome</keyword>
<dbReference type="SUPFAM" id="SSF52172">
    <property type="entry name" value="CheY-like"/>
    <property type="match status" value="1"/>
</dbReference>
<dbReference type="Pfam" id="PF00072">
    <property type="entry name" value="Response_reg"/>
    <property type="match status" value="1"/>
</dbReference>
<dbReference type="STRING" id="572477.Alvin_0424"/>
<evidence type="ECO:0000256" key="3">
    <source>
        <dbReference type="ARBA" id="ARBA00012438"/>
    </source>
</evidence>
<keyword evidence="13" id="KW-0812">Transmembrane</keyword>
<dbReference type="SMART" id="SM00448">
    <property type="entry name" value="REC"/>
    <property type="match status" value="1"/>
</dbReference>
<dbReference type="InterPro" id="IPR003661">
    <property type="entry name" value="HisK_dim/P_dom"/>
</dbReference>
<organism evidence="17 18">
    <name type="scientific">Allochromatium vinosum (strain ATCC 17899 / DSM 180 / NBRC 103801 / NCIMB 10441 / D)</name>
    <name type="common">Chromatium vinosum</name>
    <dbReference type="NCBI Taxonomy" id="572477"/>
    <lineage>
        <taxon>Bacteria</taxon>
        <taxon>Pseudomonadati</taxon>
        <taxon>Pseudomonadota</taxon>
        <taxon>Gammaproteobacteria</taxon>
        <taxon>Chromatiales</taxon>
        <taxon>Chromatiaceae</taxon>
        <taxon>Allochromatium</taxon>
    </lineage>
</organism>
<gene>
    <name evidence="17" type="ordered locus">Alvin_0424</name>
</gene>
<dbReference type="Pfam" id="PF00512">
    <property type="entry name" value="HisKA"/>
    <property type="match status" value="1"/>
</dbReference>
<dbReference type="Pfam" id="PF02518">
    <property type="entry name" value="HATPase_c"/>
    <property type="match status" value="1"/>
</dbReference>
<dbReference type="PRINTS" id="PR00344">
    <property type="entry name" value="BCTRLSENSOR"/>
</dbReference>
<dbReference type="SMART" id="SM00387">
    <property type="entry name" value="HATPase_c"/>
    <property type="match status" value="1"/>
</dbReference>
<dbReference type="SUPFAM" id="SSF47384">
    <property type="entry name" value="Homodimeric domain of signal transducing histidine kinase"/>
    <property type="match status" value="1"/>
</dbReference>
<dbReference type="PROSITE" id="PS50109">
    <property type="entry name" value="HIS_KIN"/>
    <property type="match status" value="1"/>
</dbReference>
<keyword evidence="8" id="KW-0067">ATP-binding</keyword>
<dbReference type="Proteomes" id="UP000001441">
    <property type="component" value="Chromosome"/>
</dbReference>
<feature type="modified residue" description="4-aspartylphosphate" evidence="12">
    <location>
        <position position="700"/>
    </location>
</feature>
<feature type="domain" description="Histidine kinase" evidence="14">
    <location>
        <begin position="276"/>
        <end position="497"/>
    </location>
</feature>
<evidence type="ECO:0000256" key="4">
    <source>
        <dbReference type="ARBA" id="ARBA00022553"/>
    </source>
</evidence>
<dbReference type="PROSITE" id="PS50110">
    <property type="entry name" value="RESPONSE_REGULATORY"/>
    <property type="match status" value="1"/>
</dbReference>
<dbReference type="SMART" id="SM00388">
    <property type="entry name" value="HisKA"/>
    <property type="match status" value="1"/>
</dbReference>
<dbReference type="SMART" id="SM00304">
    <property type="entry name" value="HAMP"/>
    <property type="match status" value="1"/>
</dbReference>
<dbReference type="eggNOG" id="COG0784">
    <property type="taxonomic scope" value="Bacteria"/>
</dbReference>
<dbReference type="AlphaFoldDB" id="D3RN99"/>
<comment type="catalytic activity">
    <reaction evidence="1">
        <text>ATP + protein L-histidine = ADP + protein N-phospho-L-histidine.</text>
        <dbReference type="EC" id="2.7.13.3"/>
    </reaction>
</comment>
<evidence type="ECO:0000256" key="8">
    <source>
        <dbReference type="ARBA" id="ARBA00022840"/>
    </source>
</evidence>
<evidence type="ECO:0000256" key="10">
    <source>
        <dbReference type="ARBA" id="ARBA00064003"/>
    </source>
</evidence>
<dbReference type="InterPro" id="IPR033417">
    <property type="entry name" value="CHASE8"/>
</dbReference>
<dbReference type="CDD" id="cd17546">
    <property type="entry name" value="REC_hyHK_CKI1_RcsC-like"/>
    <property type="match status" value="1"/>
</dbReference>
<evidence type="ECO:0000313" key="17">
    <source>
        <dbReference type="EMBL" id="ADC61383.1"/>
    </source>
</evidence>
<dbReference type="InterPro" id="IPR004358">
    <property type="entry name" value="Sig_transdc_His_kin-like_C"/>
</dbReference>
<evidence type="ECO:0000256" key="9">
    <source>
        <dbReference type="ARBA" id="ARBA00023012"/>
    </source>
</evidence>
<protein>
    <recommendedName>
        <fullName evidence="11">Sensory/regulatory protein RpfC</fullName>
        <ecNumber evidence="3">2.7.13.3</ecNumber>
    </recommendedName>
</protein>
<evidence type="ECO:0000259" key="16">
    <source>
        <dbReference type="PROSITE" id="PS50885"/>
    </source>
</evidence>
<dbReference type="GO" id="GO:0016020">
    <property type="term" value="C:membrane"/>
    <property type="evidence" value="ECO:0007669"/>
    <property type="project" value="UniProtKB-SubCell"/>
</dbReference>
<dbReference type="SUPFAM" id="SSF158472">
    <property type="entry name" value="HAMP domain-like"/>
    <property type="match status" value="1"/>
</dbReference>
<dbReference type="CDD" id="cd06225">
    <property type="entry name" value="HAMP"/>
    <property type="match status" value="1"/>
</dbReference>
<dbReference type="EC" id="2.7.13.3" evidence="3"/>
<dbReference type="InterPro" id="IPR005467">
    <property type="entry name" value="His_kinase_dom"/>
</dbReference>
<dbReference type="CDD" id="cd00082">
    <property type="entry name" value="HisKA"/>
    <property type="match status" value="1"/>
</dbReference>
<dbReference type="Gene3D" id="3.40.50.2300">
    <property type="match status" value="1"/>
</dbReference>
<evidence type="ECO:0000256" key="7">
    <source>
        <dbReference type="ARBA" id="ARBA00022777"/>
    </source>
</evidence>
<dbReference type="InterPro" id="IPR003660">
    <property type="entry name" value="HAMP_dom"/>
</dbReference>
<accession>D3RN99</accession>
<evidence type="ECO:0000259" key="14">
    <source>
        <dbReference type="PROSITE" id="PS50109"/>
    </source>
</evidence>
<dbReference type="Pfam" id="PF17152">
    <property type="entry name" value="CHASE8"/>
    <property type="match status" value="1"/>
</dbReference>
<feature type="transmembrane region" description="Helical" evidence="13">
    <location>
        <begin position="174"/>
        <end position="196"/>
    </location>
</feature>
<dbReference type="eggNOG" id="COG0642">
    <property type="taxonomic scope" value="Bacteria"/>
</dbReference>
<keyword evidence="5" id="KW-0808">Transferase</keyword>
<dbReference type="OrthoDB" id="5563233at2"/>
<dbReference type="CDD" id="cd16922">
    <property type="entry name" value="HATPase_EvgS-ArcB-TorS-like"/>
    <property type="match status" value="1"/>
</dbReference>
<dbReference type="Gene3D" id="6.10.340.10">
    <property type="match status" value="1"/>
</dbReference>